<accession>A0A0D6PH40</accession>
<proteinExistence type="inferred from homology"/>
<evidence type="ECO:0000256" key="3">
    <source>
        <dbReference type="ARBA" id="ARBA00023210"/>
    </source>
</evidence>
<comment type="subunit">
    <text evidence="6">Interacts with MinD and FtsZ.</text>
</comment>
<comment type="function">
    <text evidence="5 6">Cell division inhibitor that blocks the formation of polar Z ring septums. Rapidly oscillates between the poles of the cell to destabilize FtsZ filaments that have formed before they mature into polar Z rings. Prevents FtsZ polymerization.</text>
</comment>
<dbReference type="Proteomes" id="UP000032668">
    <property type="component" value="Unassembled WGS sequence"/>
</dbReference>
<organism evidence="8 9">
    <name type="scientific">Acidocella aminolytica 101 = DSM 11237</name>
    <dbReference type="NCBI Taxonomy" id="1120923"/>
    <lineage>
        <taxon>Bacteria</taxon>
        <taxon>Pseudomonadati</taxon>
        <taxon>Pseudomonadota</taxon>
        <taxon>Alphaproteobacteria</taxon>
        <taxon>Acetobacterales</taxon>
        <taxon>Acidocellaceae</taxon>
        <taxon>Acidocella</taxon>
    </lineage>
</organism>
<dbReference type="GO" id="GO:0000902">
    <property type="term" value="P:cell morphogenesis"/>
    <property type="evidence" value="ECO:0007669"/>
    <property type="project" value="InterPro"/>
</dbReference>
<evidence type="ECO:0000256" key="4">
    <source>
        <dbReference type="ARBA" id="ARBA00023306"/>
    </source>
</evidence>
<evidence type="ECO:0000259" key="7">
    <source>
        <dbReference type="Pfam" id="PF03775"/>
    </source>
</evidence>
<gene>
    <name evidence="6" type="primary">minC</name>
    <name evidence="8" type="ORF">Aam_066_051</name>
</gene>
<name>A0A0D6PH40_9PROT</name>
<dbReference type="GO" id="GO:1901891">
    <property type="term" value="P:regulation of cell septum assembly"/>
    <property type="evidence" value="ECO:0007669"/>
    <property type="project" value="InterPro"/>
</dbReference>
<dbReference type="NCBIfam" id="TIGR01222">
    <property type="entry name" value="minC"/>
    <property type="match status" value="1"/>
</dbReference>
<dbReference type="InterPro" id="IPR016098">
    <property type="entry name" value="CAP/MinC_C"/>
</dbReference>
<evidence type="ECO:0000256" key="6">
    <source>
        <dbReference type="HAMAP-Rule" id="MF_00267"/>
    </source>
</evidence>
<dbReference type="Gene3D" id="2.160.20.70">
    <property type="match status" value="1"/>
</dbReference>
<keyword evidence="2 6" id="KW-0132">Cell division</keyword>
<dbReference type="PANTHER" id="PTHR34108:SF1">
    <property type="entry name" value="SEPTUM SITE-DETERMINING PROTEIN MINC"/>
    <property type="match status" value="1"/>
</dbReference>
<comment type="caution">
    <text evidence="8">The sequence shown here is derived from an EMBL/GenBank/DDBJ whole genome shotgun (WGS) entry which is preliminary data.</text>
</comment>
<dbReference type="PANTHER" id="PTHR34108">
    <property type="entry name" value="SEPTUM SITE-DETERMINING PROTEIN MINC"/>
    <property type="match status" value="1"/>
</dbReference>
<keyword evidence="3 6" id="KW-0717">Septation</keyword>
<evidence type="ECO:0000313" key="9">
    <source>
        <dbReference type="Proteomes" id="UP000032668"/>
    </source>
</evidence>
<dbReference type="InterPro" id="IPR005526">
    <property type="entry name" value="Septum_form_inhib_MinC_C"/>
</dbReference>
<evidence type="ECO:0000256" key="1">
    <source>
        <dbReference type="ARBA" id="ARBA00006291"/>
    </source>
</evidence>
<dbReference type="AlphaFoldDB" id="A0A0D6PH40"/>
<sequence length="221" mass="23383">MALILVPEAPVSAWLSALDAQMERAAGYFAQKPVVVNFSALADDATDPTALLYALDMRGLAIISVEGLDRSRLSGTRFETLPDLRQKADNEEPLGRELALPEEVPRAEPVPAVTSLLIDRPVRSGQSIIFEHGDVTILGALSSGAEVIAGGSVHVYGPLRGRVIAGVKSGAKARIFCRKLGAELAAIDGVYSTADDWNKTYDNCAVQIWLSGGALKISALG</sequence>
<keyword evidence="4 6" id="KW-0131">Cell cycle</keyword>
<dbReference type="Gene3D" id="3.30.70.260">
    <property type="match status" value="1"/>
</dbReference>
<dbReference type="SUPFAM" id="SSF63848">
    <property type="entry name" value="Cell-division inhibitor MinC, C-terminal domain"/>
    <property type="match status" value="1"/>
</dbReference>
<evidence type="ECO:0000313" key="8">
    <source>
        <dbReference type="EMBL" id="GAN80987.1"/>
    </source>
</evidence>
<dbReference type="InterPro" id="IPR036145">
    <property type="entry name" value="MinC_C_sf"/>
</dbReference>
<dbReference type="STRING" id="1120923.SAMN02746095_02786"/>
<dbReference type="InterPro" id="IPR013033">
    <property type="entry name" value="MinC"/>
</dbReference>
<evidence type="ECO:0000256" key="2">
    <source>
        <dbReference type="ARBA" id="ARBA00022618"/>
    </source>
</evidence>
<dbReference type="GO" id="GO:0000917">
    <property type="term" value="P:division septum assembly"/>
    <property type="evidence" value="ECO:0007669"/>
    <property type="project" value="UniProtKB-KW"/>
</dbReference>
<feature type="domain" description="Septum formation inhibitor MinC C-terminal" evidence="7">
    <location>
        <begin position="118"/>
        <end position="217"/>
    </location>
</feature>
<dbReference type="HAMAP" id="MF_00267">
    <property type="entry name" value="MinC"/>
    <property type="match status" value="1"/>
</dbReference>
<protein>
    <recommendedName>
        <fullName evidence="6">Probable septum site-determining protein MinC</fullName>
    </recommendedName>
</protein>
<dbReference type="Pfam" id="PF03775">
    <property type="entry name" value="MinC_C"/>
    <property type="match status" value="1"/>
</dbReference>
<evidence type="ECO:0000256" key="5">
    <source>
        <dbReference type="ARBA" id="ARBA00025606"/>
    </source>
</evidence>
<dbReference type="EMBL" id="BANC01000064">
    <property type="protein sequence ID" value="GAN80987.1"/>
    <property type="molecule type" value="Genomic_DNA"/>
</dbReference>
<keyword evidence="9" id="KW-1185">Reference proteome</keyword>
<comment type="similarity">
    <text evidence="1 6">Belongs to the MinC family.</text>
</comment>
<reference evidence="8 9" key="1">
    <citation type="submission" date="2012-11" db="EMBL/GenBank/DDBJ databases">
        <title>Whole genome sequence of Acidocella aminolytica 101 = DSM 11237.</title>
        <authorList>
            <person name="Azuma Y."/>
            <person name="Higashiura N."/>
            <person name="Hirakawa H."/>
            <person name="Matsushita K."/>
        </authorList>
    </citation>
    <scope>NUCLEOTIDE SEQUENCE [LARGE SCALE GENOMIC DNA]</scope>
    <source>
        <strain evidence="9">101 / DSM 11237</strain>
    </source>
</reference>